<evidence type="ECO:0000313" key="3">
    <source>
        <dbReference type="Proteomes" id="UP001356427"/>
    </source>
</evidence>
<sequence length="243" mass="27709">MNNFVFMCAVVIWYDILFEANITSKSLQAVSFNLSQAVAQLNSTRVFLQDYRSDAAFSGELASAKELAEEMGIEPCFPVQPTVRPRMKRSLFGYEGEDEPVTEPQQKFKVHFFNQILDSAIQSINERFTQLEEHSSVFSILYNIPTIKDMDTAALTRDCATLERALTYGDSRDIDAKELCNELNALEYISRHQMASLYPNAFVVLRVAVASGEHTFSKLKLIKKLPVLYYGSRETQWTDHHIN</sequence>
<evidence type="ECO:0000256" key="1">
    <source>
        <dbReference type="SAM" id="SignalP"/>
    </source>
</evidence>
<evidence type="ECO:0000313" key="2">
    <source>
        <dbReference type="EMBL" id="KAK6327237.1"/>
    </source>
</evidence>
<organism evidence="2 3">
    <name type="scientific">Coregonus suidteri</name>
    <dbReference type="NCBI Taxonomy" id="861788"/>
    <lineage>
        <taxon>Eukaryota</taxon>
        <taxon>Metazoa</taxon>
        <taxon>Chordata</taxon>
        <taxon>Craniata</taxon>
        <taxon>Vertebrata</taxon>
        <taxon>Euteleostomi</taxon>
        <taxon>Actinopterygii</taxon>
        <taxon>Neopterygii</taxon>
        <taxon>Teleostei</taxon>
        <taxon>Protacanthopterygii</taxon>
        <taxon>Salmoniformes</taxon>
        <taxon>Salmonidae</taxon>
        <taxon>Coregoninae</taxon>
        <taxon>Coregonus</taxon>
    </lineage>
</organism>
<proteinExistence type="predicted"/>
<dbReference type="AlphaFoldDB" id="A0AAN8MHB3"/>
<feature type="chain" id="PRO_5042892543" evidence="1">
    <location>
        <begin position="20"/>
        <end position="243"/>
    </location>
</feature>
<dbReference type="Proteomes" id="UP001356427">
    <property type="component" value="Unassembled WGS sequence"/>
</dbReference>
<reference evidence="2 3" key="1">
    <citation type="submission" date="2021-04" db="EMBL/GenBank/DDBJ databases">
        <authorList>
            <person name="De Guttry C."/>
            <person name="Zahm M."/>
            <person name="Klopp C."/>
            <person name="Cabau C."/>
            <person name="Louis A."/>
            <person name="Berthelot C."/>
            <person name="Parey E."/>
            <person name="Roest Crollius H."/>
            <person name="Montfort J."/>
            <person name="Robinson-Rechavi M."/>
            <person name="Bucao C."/>
            <person name="Bouchez O."/>
            <person name="Gislard M."/>
            <person name="Lluch J."/>
            <person name="Milhes M."/>
            <person name="Lampietro C."/>
            <person name="Lopez Roques C."/>
            <person name="Donnadieu C."/>
            <person name="Braasch I."/>
            <person name="Desvignes T."/>
            <person name="Postlethwait J."/>
            <person name="Bobe J."/>
            <person name="Wedekind C."/>
            <person name="Guiguen Y."/>
        </authorList>
    </citation>
    <scope>NUCLEOTIDE SEQUENCE [LARGE SCALE GENOMIC DNA]</scope>
    <source>
        <strain evidence="2">Cs_M1</strain>
        <tissue evidence="2">Blood</tissue>
    </source>
</reference>
<comment type="caution">
    <text evidence="2">The sequence shown here is derived from an EMBL/GenBank/DDBJ whole genome shotgun (WGS) entry which is preliminary data.</text>
</comment>
<gene>
    <name evidence="2" type="ORF">J4Q44_G00028820</name>
</gene>
<name>A0AAN8MHB3_9TELE</name>
<keyword evidence="1" id="KW-0732">Signal</keyword>
<dbReference type="EMBL" id="JAGTTL010000002">
    <property type="protein sequence ID" value="KAK6327237.1"/>
    <property type="molecule type" value="Genomic_DNA"/>
</dbReference>
<feature type="signal peptide" evidence="1">
    <location>
        <begin position="1"/>
        <end position="19"/>
    </location>
</feature>
<protein>
    <submittedName>
        <fullName evidence="2">Uncharacterized protein</fullName>
    </submittedName>
</protein>
<keyword evidence="3" id="KW-1185">Reference proteome</keyword>
<accession>A0AAN8MHB3</accession>